<dbReference type="PROSITE" id="PS50893">
    <property type="entry name" value="ABC_TRANSPORTER_2"/>
    <property type="match status" value="2"/>
</dbReference>
<dbReference type="PATRIC" id="fig|1121477.3.peg.148"/>
<feature type="domain" description="ABC transporter" evidence="7">
    <location>
        <begin position="5"/>
        <end position="245"/>
    </location>
</feature>
<reference evidence="9 11" key="2">
    <citation type="submission" date="2016-11" db="EMBL/GenBank/DDBJ databases">
        <authorList>
            <person name="Jaros S."/>
            <person name="Januszkiewicz K."/>
            <person name="Wedrychowicz H."/>
        </authorList>
    </citation>
    <scope>NUCLEOTIDE SEQUENCE [LARGE SCALE GENOMIC DNA]</scope>
    <source>
        <strain evidence="9 11">DSM 17137</strain>
    </source>
</reference>
<evidence type="ECO:0000256" key="4">
    <source>
        <dbReference type="ARBA" id="ARBA00022737"/>
    </source>
</evidence>
<dbReference type="PROSITE" id="PS00211">
    <property type="entry name" value="ABC_TRANSPORTER_1"/>
    <property type="match status" value="1"/>
</dbReference>
<gene>
    <name evidence="9" type="ORF">SAMN02745223_00491</name>
    <name evidence="8" type="ORF">VW29_16995</name>
</gene>
<accession>A0A0F5LEJ1</accession>
<dbReference type="InterPro" id="IPR003439">
    <property type="entry name" value="ABC_transporter-like_ATP-bd"/>
</dbReference>
<name>A0A0F5LEJ1_9HYPH</name>
<reference evidence="8 10" key="1">
    <citation type="submission" date="2015-03" db="EMBL/GenBank/DDBJ databases">
        <authorList>
            <person name="Hassan Y.I."/>
            <person name="Lepp D."/>
            <person name="Zhou T."/>
        </authorList>
    </citation>
    <scope>NUCLEOTIDE SEQUENCE [LARGE SCALE GENOMIC DNA]</scope>
    <source>
        <strain evidence="8 10">DSM 17137</strain>
    </source>
</reference>
<feature type="domain" description="ABC transporter" evidence="7">
    <location>
        <begin position="252"/>
        <end position="498"/>
    </location>
</feature>
<dbReference type="Proteomes" id="UP000033608">
    <property type="component" value="Unassembled WGS sequence"/>
</dbReference>
<dbReference type="RefSeq" id="WP_046136455.1">
    <property type="nucleotide sequence ID" value="NZ_FQVC01000001.1"/>
</dbReference>
<keyword evidence="4" id="KW-0677">Repeat</keyword>
<evidence type="ECO:0000256" key="2">
    <source>
        <dbReference type="ARBA" id="ARBA00022448"/>
    </source>
</evidence>
<dbReference type="EMBL" id="LAJF01000101">
    <property type="protein sequence ID" value="KKB80695.1"/>
    <property type="molecule type" value="Genomic_DNA"/>
</dbReference>
<dbReference type="InterPro" id="IPR050107">
    <property type="entry name" value="ABC_carbohydrate_import_ATPase"/>
</dbReference>
<dbReference type="Proteomes" id="UP000184533">
    <property type="component" value="Unassembled WGS sequence"/>
</dbReference>
<dbReference type="PANTHER" id="PTHR43790">
    <property type="entry name" value="CARBOHYDRATE TRANSPORT ATP-BINDING PROTEIN MG119-RELATED"/>
    <property type="match status" value="1"/>
</dbReference>
<dbReference type="Pfam" id="PF00005">
    <property type="entry name" value="ABC_tran"/>
    <property type="match status" value="2"/>
</dbReference>
<dbReference type="InterPro" id="IPR027417">
    <property type="entry name" value="P-loop_NTPase"/>
</dbReference>
<sequence length="499" mass="53346">MSPVLEARNITKRFGAVTALSDGSLTVEPGEIHALLGANGCGKSTLSKVIAGTVAPNSGVLRFNGSDIAPRSPRDAEALGIALFYQELSLVPQLSVADNIFLGHERRTAAGFIDAKQLRHDTEALLQRFAGVAGDGFSADAPVSTLAPDQRQIVEILKVLARKPRLIIFDESTAALDRRQVEVFFDILRSLKADGVSSIFISHRMDEIFAICDRITVMRNGVTVTTLTTAETDRDTVVHAMVGELAVPQRFARNSAVAAEPRLVVSQLSSRRLDSVSFDARPGEILGLGGLQGQGQSAVLRSLFGAEPLTDGSVVLDGKTLTLRKPADAIRAGLAYVSGDRGRDAAFHGRSIFENIAAASLVKERRRLVWPNQLKQRFIDAAAALNTKYDGLDAPIGSLSGGNQQKIFISRWLATNSQVLLFDDPTKGIDLAAKADFFTLARGLADQGASIIFYASEDSELLSLCDRILVFNSGAIAAELTGDTLTAFHLTNAAYGKAA</sequence>
<evidence type="ECO:0000256" key="3">
    <source>
        <dbReference type="ARBA" id="ARBA00022597"/>
    </source>
</evidence>
<proteinExistence type="inferred from homology"/>
<evidence type="ECO:0000313" key="8">
    <source>
        <dbReference type="EMBL" id="KKB80695.1"/>
    </source>
</evidence>
<dbReference type="InterPro" id="IPR003593">
    <property type="entry name" value="AAA+_ATPase"/>
</dbReference>
<evidence type="ECO:0000259" key="7">
    <source>
        <dbReference type="PROSITE" id="PS50893"/>
    </source>
</evidence>
<dbReference type="SUPFAM" id="SSF52540">
    <property type="entry name" value="P-loop containing nucleoside triphosphate hydrolases"/>
    <property type="match status" value="2"/>
</dbReference>
<keyword evidence="10" id="KW-1185">Reference proteome</keyword>
<organism evidence="8 10">
    <name type="scientific">Devosia limi DSM 17137</name>
    <dbReference type="NCBI Taxonomy" id="1121477"/>
    <lineage>
        <taxon>Bacteria</taxon>
        <taxon>Pseudomonadati</taxon>
        <taxon>Pseudomonadota</taxon>
        <taxon>Alphaproteobacteria</taxon>
        <taxon>Hyphomicrobiales</taxon>
        <taxon>Devosiaceae</taxon>
        <taxon>Devosia</taxon>
    </lineage>
</organism>
<dbReference type="GO" id="GO:0005524">
    <property type="term" value="F:ATP binding"/>
    <property type="evidence" value="ECO:0007669"/>
    <property type="project" value="UniProtKB-KW"/>
</dbReference>
<evidence type="ECO:0000313" key="10">
    <source>
        <dbReference type="Proteomes" id="UP000033608"/>
    </source>
</evidence>
<evidence type="ECO:0000313" key="11">
    <source>
        <dbReference type="Proteomes" id="UP000184533"/>
    </source>
</evidence>
<evidence type="ECO:0000256" key="6">
    <source>
        <dbReference type="ARBA" id="ARBA00022840"/>
    </source>
</evidence>
<keyword evidence="2" id="KW-0813">Transport</keyword>
<dbReference type="InterPro" id="IPR017871">
    <property type="entry name" value="ABC_transporter-like_CS"/>
</dbReference>
<dbReference type="AlphaFoldDB" id="A0A0F5LEJ1"/>
<dbReference type="SMART" id="SM00382">
    <property type="entry name" value="AAA"/>
    <property type="match status" value="2"/>
</dbReference>
<dbReference type="EMBL" id="FQVC01000001">
    <property type="protein sequence ID" value="SHE47656.1"/>
    <property type="molecule type" value="Genomic_DNA"/>
</dbReference>
<keyword evidence="6 8" id="KW-0067">ATP-binding</keyword>
<evidence type="ECO:0000256" key="5">
    <source>
        <dbReference type="ARBA" id="ARBA00022741"/>
    </source>
</evidence>
<dbReference type="STRING" id="1121477.SAMN02745223_00491"/>
<dbReference type="OrthoDB" id="9805029at2"/>
<dbReference type="Gene3D" id="3.40.50.300">
    <property type="entry name" value="P-loop containing nucleotide triphosphate hydrolases"/>
    <property type="match status" value="2"/>
</dbReference>
<comment type="similarity">
    <text evidence="1">Belongs to the ABC transporter superfamily.</text>
</comment>
<keyword evidence="5" id="KW-0547">Nucleotide-binding</keyword>
<dbReference type="CDD" id="cd03215">
    <property type="entry name" value="ABC_Carb_Monos_II"/>
    <property type="match status" value="1"/>
</dbReference>
<evidence type="ECO:0000256" key="1">
    <source>
        <dbReference type="ARBA" id="ARBA00005417"/>
    </source>
</evidence>
<dbReference type="CDD" id="cd03216">
    <property type="entry name" value="ABC_Carb_Monos_I"/>
    <property type="match status" value="1"/>
</dbReference>
<keyword evidence="3" id="KW-0762">Sugar transport</keyword>
<evidence type="ECO:0000313" key="9">
    <source>
        <dbReference type="EMBL" id="SHE47656.1"/>
    </source>
</evidence>
<protein>
    <submittedName>
        <fullName evidence="9">Ribose transport system ATP-binding protein</fullName>
    </submittedName>
    <submittedName>
        <fullName evidence="8">Sugar ABC transporter ATP-binding protein</fullName>
    </submittedName>
</protein>
<dbReference type="PANTHER" id="PTHR43790:SF9">
    <property type="entry name" value="GALACTOFURANOSE TRANSPORTER ATP-BINDING PROTEIN YTFR"/>
    <property type="match status" value="1"/>
</dbReference>
<dbReference type="GO" id="GO:0016887">
    <property type="term" value="F:ATP hydrolysis activity"/>
    <property type="evidence" value="ECO:0007669"/>
    <property type="project" value="InterPro"/>
</dbReference>